<keyword evidence="2" id="KW-1185">Reference proteome</keyword>
<name>A0ACC0FPK4_9ERIC</name>
<dbReference type="EMBL" id="CM045771">
    <property type="protein sequence ID" value="KAI7990037.1"/>
    <property type="molecule type" value="Genomic_DNA"/>
</dbReference>
<organism evidence="1 2">
    <name type="scientific">Camellia lanceoleosa</name>
    <dbReference type="NCBI Taxonomy" id="1840588"/>
    <lineage>
        <taxon>Eukaryota</taxon>
        <taxon>Viridiplantae</taxon>
        <taxon>Streptophyta</taxon>
        <taxon>Embryophyta</taxon>
        <taxon>Tracheophyta</taxon>
        <taxon>Spermatophyta</taxon>
        <taxon>Magnoliopsida</taxon>
        <taxon>eudicotyledons</taxon>
        <taxon>Gunneridae</taxon>
        <taxon>Pentapetalae</taxon>
        <taxon>asterids</taxon>
        <taxon>Ericales</taxon>
        <taxon>Theaceae</taxon>
        <taxon>Camellia</taxon>
    </lineage>
</organism>
<dbReference type="Proteomes" id="UP001060215">
    <property type="component" value="Chromosome 14"/>
</dbReference>
<proteinExistence type="predicted"/>
<accession>A0ACC0FPK4</accession>
<comment type="caution">
    <text evidence="1">The sequence shown here is derived from an EMBL/GenBank/DDBJ whole genome shotgun (WGS) entry which is preliminary data.</text>
</comment>
<gene>
    <name evidence="1" type="ORF">LOK49_LG13G00763</name>
</gene>
<sequence>MLHRSFKPAKCKTTLKLASSRLKLMKNKKDVQLKQMKKELAQLLEAGQDQTARIRVEHVVREEKTMAAFDLLEIYCELIVARLPIIESQKNCPIDLKEAVTSVIFASPRCADIPELSDVRKQFTVKYGKEFITSAVELRPDCGVSRMIVEKLSAKGPDGPTKIKILSAIAEEHNIKWEPKQYGETELKPPDDLLNGPNTFEKASKMHAAPPIVQTPPSNVQASPSSDQKYNPPVNFEHNVRSSTSSQNFASTDIGGGQATTSATSHPGVRPSGTGSKRMEERRTYSGDGNDFSSGRQNWNMEFKDATAAAQAAAESAERASMAARAAAELSSRGKFTSQYSAKSQNSNVHDVRDDGPRKSAASKLPTEQFAKDSGYNNFQDRNPQIRTEQVGGNKHDNPDEAPERFYRDGHGSTKRSSQSTSLRSNTASIDDSKLMNDFQKVDRYSQKSSFEEEAAKSEKSAAFSGMSMKKQSSGSEVEFVSARQGGLQSNNFDYAGEERIRRQGSSGSSHSHSSNRGDDYDVGENPFVGIDHGNTLGDVLPSSHQKFGNDAGENPFVSMDQGNVHRDTVQTSSYNNDDAVVFDGSGSDDDDCRFDPWPKYDGHESNLFSTSPVRDPPAHLPVYTDTWSPRKNTSESLEKTSSVSHVSAEWHSPPRFDENLTKSAHTSQPDDLVPVAFDDSEDPSSESEDELNKSRLGGKTDPSILSHKESIFFRNPGDAQSEGDYGSNRKQDRHYSSNDNELVEVSAENNQGTEFSAESWRKFGFDEVPTHQSSSRHTTFQTASNDMTSEPFYYPVKEEKHQQSPQSSKHSLVDEVKATDNPRTSESPDAMKDYELFEKSSLESGNELLNFGPLTGGLRNKGYRRPPYSKSPSGDAASSKKVAEDSVTTTDHSSASSPAVKSSLNSEVITGVKSKSSSRTPITHYESDTDDFEEELPQQNSRSEREPQSAKASKEVYTKSKFSPPVAFFDSDDDDSKVDLPKQTSTSTGRAGSGFSRRTKGTPSSRTSSYSKTTAGSDASLNSDADAQKIPSRRSSYGSETQTKPWSQKVDSGHLKSSPDPSAAKQSTFKPMPESRISTRGENLKSSATEQPSSPLRTVTSTSTESPKTSTSAKKSVFKPPESHISMRGENLKSSATEQPSSPLRTVTSASTESPKTSASSRDPPSRESSLKKGSHVHPKLPDYDTIAAQLQSLRTNRQ</sequence>
<evidence type="ECO:0000313" key="2">
    <source>
        <dbReference type="Proteomes" id="UP001060215"/>
    </source>
</evidence>
<evidence type="ECO:0000313" key="1">
    <source>
        <dbReference type="EMBL" id="KAI7990037.1"/>
    </source>
</evidence>
<reference evidence="1 2" key="1">
    <citation type="journal article" date="2022" name="Plant J.">
        <title>Chromosome-level genome of Camellia lanceoleosa provides a valuable resource for understanding genome evolution and self-incompatibility.</title>
        <authorList>
            <person name="Gong W."/>
            <person name="Xiao S."/>
            <person name="Wang L."/>
            <person name="Liao Z."/>
            <person name="Chang Y."/>
            <person name="Mo W."/>
            <person name="Hu G."/>
            <person name="Li W."/>
            <person name="Zhao G."/>
            <person name="Zhu H."/>
            <person name="Hu X."/>
            <person name="Ji K."/>
            <person name="Xiang X."/>
            <person name="Song Q."/>
            <person name="Yuan D."/>
            <person name="Jin S."/>
            <person name="Zhang L."/>
        </authorList>
    </citation>
    <scope>NUCLEOTIDE SEQUENCE [LARGE SCALE GENOMIC DNA]</scope>
    <source>
        <strain evidence="1">SQ_2022a</strain>
    </source>
</reference>
<protein>
    <submittedName>
        <fullName evidence="1">IST1-like protein</fullName>
    </submittedName>
</protein>